<dbReference type="Pfam" id="PF01370">
    <property type="entry name" value="Epimerase"/>
    <property type="match status" value="1"/>
</dbReference>
<dbReference type="NCBIfam" id="NF007956">
    <property type="entry name" value="PRK10675.1"/>
    <property type="match status" value="1"/>
</dbReference>
<comment type="similarity">
    <text evidence="4 10">Belongs to the NAD(P)-dependent epimerase/dehydratase family.</text>
</comment>
<dbReference type="GO" id="GO:0003978">
    <property type="term" value="F:UDP-glucose 4-epimerase activity"/>
    <property type="evidence" value="ECO:0007669"/>
    <property type="project" value="UniProtKB-UniRule"/>
</dbReference>
<dbReference type="EMBL" id="MK595739">
    <property type="protein sequence ID" value="QHR93393.1"/>
    <property type="molecule type" value="Genomic_DNA"/>
</dbReference>
<gene>
    <name evidence="12" type="primary">galE</name>
</gene>
<dbReference type="Gene3D" id="3.90.25.10">
    <property type="entry name" value="UDP-galactose 4-epimerase, domain 1"/>
    <property type="match status" value="1"/>
</dbReference>
<dbReference type="PANTHER" id="PTHR43725:SF47">
    <property type="entry name" value="UDP-GLUCOSE 4-EPIMERASE"/>
    <property type="match status" value="1"/>
</dbReference>
<proteinExistence type="inferred from homology"/>
<dbReference type="NCBIfam" id="TIGR01179">
    <property type="entry name" value="galE"/>
    <property type="match status" value="1"/>
</dbReference>
<evidence type="ECO:0000256" key="3">
    <source>
        <dbReference type="ARBA" id="ARBA00004947"/>
    </source>
</evidence>
<dbReference type="SUPFAM" id="SSF51735">
    <property type="entry name" value="NAD(P)-binding Rossmann-fold domains"/>
    <property type="match status" value="1"/>
</dbReference>
<keyword evidence="10" id="KW-0119">Carbohydrate metabolism</keyword>
<dbReference type="InterPro" id="IPR005886">
    <property type="entry name" value="UDP_G4E"/>
</dbReference>
<evidence type="ECO:0000256" key="8">
    <source>
        <dbReference type="ARBA" id="ARBA00023144"/>
    </source>
</evidence>
<dbReference type="EC" id="5.1.3.2" evidence="5 10"/>
<dbReference type="InterPro" id="IPR001509">
    <property type="entry name" value="Epimerase_deHydtase"/>
</dbReference>
<evidence type="ECO:0000259" key="11">
    <source>
        <dbReference type="Pfam" id="PF01370"/>
    </source>
</evidence>
<dbReference type="GO" id="GO:0006012">
    <property type="term" value="P:galactose metabolic process"/>
    <property type="evidence" value="ECO:0007669"/>
    <property type="project" value="UniProtKB-UniPathway"/>
</dbReference>
<dbReference type="AlphaFoldDB" id="A0A6B9XYW2"/>
<dbReference type="PANTHER" id="PTHR43725">
    <property type="entry name" value="UDP-GLUCOSE 4-EPIMERASE"/>
    <property type="match status" value="1"/>
</dbReference>
<evidence type="ECO:0000256" key="10">
    <source>
        <dbReference type="RuleBase" id="RU366046"/>
    </source>
</evidence>
<evidence type="ECO:0000256" key="4">
    <source>
        <dbReference type="ARBA" id="ARBA00007637"/>
    </source>
</evidence>
<organism evidence="12">
    <name type="scientific">Enterobacter cloacae</name>
    <dbReference type="NCBI Taxonomy" id="550"/>
    <lineage>
        <taxon>Bacteria</taxon>
        <taxon>Pseudomonadati</taxon>
        <taxon>Pseudomonadota</taxon>
        <taxon>Gammaproteobacteria</taxon>
        <taxon>Enterobacterales</taxon>
        <taxon>Enterobacteriaceae</taxon>
        <taxon>Enterobacter</taxon>
        <taxon>Enterobacter cloacae complex</taxon>
    </lineage>
</organism>
<evidence type="ECO:0000256" key="9">
    <source>
        <dbReference type="ARBA" id="ARBA00023235"/>
    </source>
</evidence>
<evidence type="ECO:0000313" key="12">
    <source>
        <dbReference type="EMBL" id="QHR93393.1"/>
    </source>
</evidence>
<evidence type="ECO:0000256" key="6">
    <source>
        <dbReference type="ARBA" id="ARBA00018569"/>
    </source>
</evidence>
<keyword evidence="7 10" id="KW-0520">NAD</keyword>
<accession>A0A6B9XYW2</accession>
<evidence type="ECO:0000256" key="5">
    <source>
        <dbReference type="ARBA" id="ARBA00013189"/>
    </source>
</evidence>
<evidence type="ECO:0000256" key="2">
    <source>
        <dbReference type="ARBA" id="ARBA00001911"/>
    </source>
</evidence>
<feature type="domain" description="NAD-dependent epimerase/dehydratase" evidence="11">
    <location>
        <begin position="3"/>
        <end position="261"/>
    </location>
</feature>
<dbReference type="Gene3D" id="3.40.50.720">
    <property type="entry name" value="NAD(P)-binding Rossmann-like Domain"/>
    <property type="match status" value="1"/>
</dbReference>
<comment type="subunit">
    <text evidence="10">Homodimer.</text>
</comment>
<keyword evidence="8" id="KW-0299">Galactose metabolism</keyword>
<reference evidence="12" key="1">
    <citation type="submission" date="2019-03" db="EMBL/GenBank/DDBJ databases">
        <title>Genetic characterization of the O-antigen and development of a molecular serotyping scheme for Enterobacter cloacae.</title>
        <authorList>
            <person name="Li Y."/>
            <person name="Huang J."/>
            <person name="Wang X."/>
            <person name="Xu C."/>
            <person name="Han T."/>
            <person name="Guo X."/>
        </authorList>
    </citation>
    <scope>NUCLEOTIDE SEQUENCE</scope>
    <source>
        <strain evidence="12">NCTC 11932</strain>
    </source>
</reference>
<dbReference type="UniPathway" id="UPA00214"/>
<comment type="catalytic activity">
    <reaction evidence="1 10">
        <text>UDP-alpha-D-glucose = UDP-alpha-D-galactose</text>
        <dbReference type="Rhea" id="RHEA:22168"/>
        <dbReference type="ChEBI" id="CHEBI:58885"/>
        <dbReference type="ChEBI" id="CHEBI:66914"/>
        <dbReference type="EC" id="5.1.3.2"/>
    </reaction>
</comment>
<comment type="cofactor">
    <cofactor evidence="2 10">
        <name>NAD(+)</name>
        <dbReference type="ChEBI" id="CHEBI:57540"/>
    </cofactor>
</comment>
<dbReference type="InterPro" id="IPR036291">
    <property type="entry name" value="NAD(P)-bd_dom_sf"/>
</dbReference>
<comment type="pathway">
    <text evidence="3 10">Carbohydrate metabolism; galactose metabolism.</text>
</comment>
<evidence type="ECO:0000256" key="7">
    <source>
        <dbReference type="ARBA" id="ARBA00023027"/>
    </source>
</evidence>
<dbReference type="CDD" id="cd05247">
    <property type="entry name" value="UDP_G4E_1_SDR_e"/>
    <property type="match status" value="1"/>
</dbReference>
<name>A0A6B9XYW2_ENTCL</name>
<dbReference type="GO" id="GO:0005829">
    <property type="term" value="C:cytosol"/>
    <property type="evidence" value="ECO:0007669"/>
    <property type="project" value="TreeGrafter"/>
</dbReference>
<evidence type="ECO:0000256" key="1">
    <source>
        <dbReference type="ARBA" id="ARBA00000083"/>
    </source>
</evidence>
<keyword evidence="9 10" id="KW-0413">Isomerase</keyword>
<protein>
    <recommendedName>
        <fullName evidence="6 10">UDP-glucose 4-epimerase</fullName>
        <ecNumber evidence="5 10">5.1.3.2</ecNumber>
    </recommendedName>
</protein>
<sequence length="336" mass="37175">MTVLVTGGLGYIGSHTVVELLNKNFNVVVLDNLSNSNLSVIKRINELCGESFCFYKGDILDSNVLNEIFRSHSIESVIHFAGLKSVSESISKPIKYYNDNISGTLNLLNVMNFFDVKKVIFSSSATVYGQPQKIPLTEQCPIGGTTNPYGTSKFMIEKILMDLSTSDAEWDITILRYFNPVGAHPSGLLGEEPKGTPNNLVPYLTKVAIGELESLSIYGNDYNTVDGTGVRDFIHVCDLATGHISALENMSGTKLKIYNLGTGVGTSVLNLIKTFENVNKVSVPYSITARRDGDIGECWADATLAMRELKWKAKYDLADMLRHAWNWQIKNPSRRK</sequence>